<dbReference type="AlphaFoldDB" id="A0A485KTQ0"/>
<keyword evidence="10" id="KW-1185">Reference proteome</keyword>
<reference evidence="8" key="2">
    <citation type="submission" date="2019-06" db="EMBL/GenBank/DDBJ databases">
        <title>Genomics analysis of Aphanomyces spp. identifies a new class of oomycete effector associated with host adaptation.</title>
        <authorList>
            <person name="Gaulin E."/>
        </authorList>
    </citation>
    <scope>NUCLEOTIDE SEQUENCE</scope>
    <source>
        <strain evidence="8">CBS 578.67</strain>
    </source>
</reference>
<sequence>MDSSTKFNLVPPSPIGPIATAIRAQVNTSTNGEDNEEPICYMCMESTCGDLNTPFELIAPCVCHSYVHRQCLDYWRVTSNTYQAMTRCPTCHQHYEVDRIVLADTDSLKRQIRKEQLWRWGLVLGVILLGSMVLWLLDRGTPAFLHLHWNALDGKIYDGIGLTNVPRFVVYFVLSLLMMCFITGLVATLAWVCHYHTSSPECCNFCFEYSSSGCDGCNCSGCDCGGGEFGVVVGVVFVVCIAFVGVAALLTAVVGGVGSAIDRRGEKRIRSLQIQRERVRNLRPRYDVV</sequence>
<keyword evidence="1" id="KW-0479">Metal-binding</keyword>
<dbReference type="GO" id="GO:0008270">
    <property type="term" value="F:zinc ion binding"/>
    <property type="evidence" value="ECO:0007669"/>
    <property type="project" value="UniProtKB-KW"/>
</dbReference>
<evidence type="ECO:0000256" key="5">
    <source>
        <dbReference type="SAM" id="Phobius"/>
    </source>
</evidence>
<reference evidence="9 10" key="1">
    <citation type="submission" date="2019-03" db="EMBL/GenBank/DDBJ databases">
        <authorList>
            <person name="Gaulin E."/>
            <person name="Dumas B."/>
        </authorList>
    </citation>
    <scope>NUCLEOTIDE SEQUENCE [LARGE SCALE GENOMIC DNA]</scope>
    <source>
        <strain evidence="9">CBS 568.67</strain>
    </source>
</reference>
<dbReference type="SMART" id="SM00744">
    <property type="entry name" value="RINGv"/>
    <property type="match status" value="1"/>
</dbReference>
<gene>
    <name evidence="9" type="primary">Aste57867_11276</name>
    <name evidence="8" type="ORF">As57867_011234</name>
    <name evidence="9" type="ORF">ASTE57867_11276</name>
</gene>
<evidence type="ECO:0000256" key="4">
    <source>
        <dbReference type="PROSITE-ProRule" id="PRU00175"/>
    </source>
</evidence>
<dbReference type="InterPro" id="IPR001841">
    <property type="entry name" value="Znf_RING"/>
</dbReference>
<dbReference type="PANTHER" id="PTHR46347">
    <property type="entry name" value="RING/FYVE/PHD ZINC FINGER SUPERFAMILY PROTEIN"/>
    <property type="match status" value="1"/>
</dbReference>
<dbReference type="Proteomes" id="UP000332933">
    <property type="component" value="Unassembled WGS sequence"/>
</dbReference>
<evidence type="ECO:0000313" key="9">
    <source>
        <dbReference type="EMBL" id="VFT88138.1"/>
    </source>
</evidence>
<evidence type="ECO:0000259" key="6">
    <source>
        <dbReference type="PROSITE" id="PS50089"/>
    </source>
</evidence>
<keyword evidence="5" id="KW-1133">Transmembrane helix</keyword>
<dbReference type="InterPro" id="IPR011016">
    <property type="entry name" value="Znf_RING-CH"/>
</dbReference>
<dbReference type="Gene3D" id="3.30.40.10">
    <property type="entry name" value="Zinc/RING finger domain, C3HC4 (zinc finger)"/>
    <property type="match status" value="1"/>
</dbReference>
<dbReference type="PROSITE" id="PS51292">
    <property type="entry name" value="ZF_RING_CH"/>
    <property type="match status" value="1"/>
</dbReference>
<keyword evidence="2 4" id="KW-0863">Zinc-finger</keyword>
<accession>A0A485KTQ0</accession>
<dbReference type="OrthoDB" id="75398at2759"/>
<dbReference type="SUPFAM" id="SSF57850">
    <property type="entry name" value="RING/U-box"/>
    <property type="match status" value="1"/>
</dbReference>
<feature type="domain" description="RING-CH-type" evidence="7">
    <location>
        <begin position="32"/>
        <end position="98"/>
    </location>
</feature>
<feature type="domain" description="RING-type" evidence="6">
    <location>
        <begin position="40"/>
        <end position="92"/>
    </location>
</feature>
<keyword evidence="3" id="KW-0862">Zinc</keyword>
<keyword evidence="5" id="KW-0472">Membrane</keyword>
<organism evidence="9 10">
    <name type="scientific">Aphanomyces stellatus</name>
    <dbReference type="NCBI Taxonomy" id="120398"/>
    <lineage>
        <taxon>Eukaryota</taxon>
        <taxon>Sar</taxon>
        <taxon>Stramenopiles</taxon>
        <taxon>Oomycota</taxon>
        <taxon>Saprolegniomycetes</taxon>
        <taxon>Saprolegniales</taxon>
        <taxon>Verrucalvaceae</taxon>
        <taxon>Aphanomyces</taxon>
    </lineage>
</organism>
<evidence type="ECO:0000256" key="3">
    <source>
        <dbReference type="ARBA" id="ARBA00022833"/>
    </source>
</evidence>
<dbReference type="EMBL" id="VJMH01005267">
    <property type="protein sequence ID" value="KAF0698079.1"/>
    <property type="molecule type" value="Genomic_DNA"/>
</dbReference>
<evidence type="ECO:0000313" key="8">
    <source>
        <dbReference type="EMBL" id="KAF0698079.1"/>
    </source>
</evidence>
<feature type="transmembrane region" description="Helical" evidence="5">
    <location>
        <begin position="117"/>
        <end position="137"/>
    </location>
</feature>
<name>A0A485KTQ0_9STRA</name>
<dbReference type="PANTHER" id="PTHR46347:SF1">
    <property type="entry name" value="RING_FYVE_PHD ZINC FINGER SUPERFAMILY PROTEIN"/>
    <property type="match status" value="1"/>
</dbReference>
<protein>
    <submittedName>
        <fullName evidence="9">Aste57867_11276 protein</fullName>
    </submittedName>
</protein>
<dbReference type="InterPro" id="IPR013083">
    <property type="entry name" value="Znf_RING/FYVE/PHD"/>
</dbReference>
<feature type="transmembrane region" description="Helical" evidence="5">
    <location>
        <begin position="168"/>
        <end position="191"/>
    </location>
</feature>
<keyword evidence="5" id="KW-0812">Transmembrane</keyword>
<dbReference type="PROSITE" id="PS50089">
    <property type="entry name" value="ZF_RING_2"/>
    <property type="match status" value="1"/>
</dbReference>
<evidence type="ECO:0000256" key="1">
    <source>
        <dbReference type="ARBA" id="ARBA00022723"/>
    </source>
</evidence>
<dbReference type="EMBL" id="CAADRA010005288">
    <property type="protein sequence ID" value="VFT88138.1"/>
    <property type="molecule type" value="Genomic_DNA"/>
</dbReference>
<proteinExistence type="predicted"/>
<evidence type="ECO:0000256" key="2">
    <source>
        <dbReference type="ARBA" id="ARBA00022771"/>
    </source>
</evidence>
<evidence type="ECO:0000313" key="10">
    <source>
        <dbReference type="Proteomes" id="UP000332933"/>
    </source>
</evidence>
<evidence type="ECO:0000259" key="7">
    <source>
        <dbReference type="PROSITE" id="PS51292"/>
    </source>
</evidence>
<feature type="transmembrane region" description="Helical" evidence="5">
    <location>
        <begin position="235"/>
        <end position="261"/>
    </location>
</feature>